<organism evidence="1 2">
    <name type="scientific">Thelephora ganbajun</name>
    <name type="common">Ganba fungus</name>
    <dbReference type="NCBI Taxonomy" id="370292"/>
    <lineage>
        <taxon>Eukaryota</taxon>
        <taxon>Fungi</taxon>
        <taxon>Dikarya</taxon>
        <taxon>Basidiomycota</taxon>
        <taxon>Agaricomycotina</taxon>
        <taxon>Agaricomycetes</taxon>
        <taxon>Thelephorales</taxon>
        <taxon>Thelephoraceae</taxon>
        <taxon>Thelephora</taxon>
    </lineage>
</organism>
<gene>
    <name evidence="1" type="ORF">BDM02DRAFT_3247810</name>
</gene>
<dbReference type="Proteomes" id="UP000886501">
    <property type="component" value="Unassembled WGS sequence"/>
</dbReference>
<evidence type="ECO:0000313" key="1">
    <source>
        <dbReference type="EMBL" id="KAF9647471.1"/>
    </source>
</evidence>
<proteinExistence type="predicted"/>
<comment type="caution">
    <text evidence="1">The sequence shown here is derived from an EMBL/GenBank/DDBJ whole genome shotgun (WGS) entry which is preliminary data.</text>
</comment>
<sequence length="1288" mass="137181">MAILGGLFSKKGKFRSKPPSSITSSAVTDIDVESFNEGSEYDHSRLHPNTIYQNAAASSSKMKLPFRRSKSKVNLAATDTPFSTNLANTSPQFSTQSESPHSPLTPPQKSAVFSGYGDSGNALSTKSLPNVNHTRSESHETVKIVAPASAGKKSAGGLFSWARDRKKSKAPPPPPPSEVKEESFNLRAFRHVGGPDTAPCLDDTTTLLELPPARPRPRGDSVASDSSQRVSVAAFREMQARRSQAGSPNPQSTSRPSTQVDNLLRSGSPSLKPPASSIPTSHNQPRGRSVAPRMVPRTSTLRSSPSNSKSDSGSDSDHGPSPLSVQWRSRSELGHSSLPDHRPSNGPSATTNPQLRQEKSISDVPGLGKKPPMPTSVHAPARPAAIQSRSSSRPPIRNVPTPAKDTPRRPVKDSDASDASDDSSDDDDAPLATLVQPRRPGSAMSNTSGRSLPPKPLIDIKSLNNSPLSNSPAVSSVDQLPAVRSTTPTSVKNDMRPPTNINERLSNLTQGLTRPKPTSTVVSESIVKTDSDKISPVITGRTVPSRSMTAPPIVVPSVEKKSPVIDKDSSLAPKPPTYPTPSDSASITSSVNTTEFPLIKNPRTSLSLDDPTPIKPMPIHHRIPQSGFSVMSRPQHHSTSSASISTLPSPTSTQKQVEKEAEPLDFIGDFTAAMFSQFDLDLTLDEGRGSLDSTITKGVTTTTTAKLTTASSAVSSKPTTPASGSTIRVVNPLSKLAKKELTAATRPARSGTPPPQPPISVSESTTSSGRSFGRPRSSTLTTSISSQPPQSPDDEPQPRSVSRSQSSKPAKSIALDVPGTRKSTMSSQAQLPPPMSRHKRVPSTTSTSSESSYESSSSASSIAPKKQKQPQPQPQLRPQQAAQRPRSSTMSTLITANPPSPTKSSTKNSSSPAFNRPPQRPFAMRDNSPSSSTGDSSSGRLPVTPRDGSEIGSELGRGVRGKQQTLRTTESFGVGNDGLLSASNSEMGLKARKVAHRKSASYDDSTLKGAIRSGSGVVNMGDEERRRERRRSEAKNAIELGKVMNGNIKLDDDDDPTMGMNTNTRMGVMNPMMGMGPMGMGMGMGMPQQTMPMMMGNPWMTQPNPMLQQFMPPPPQSTDPQLLAAHQHAMMLAKQAYQLAVAQQAMQVAGDEWERGSTLGWPSSASTVMFPAGPRSMYAGSIYGGSEYGGPMSGWTTSSVYGGGFGPSTSNRNSVMMRNYQQSGPPPSRNSRIDLSSTNSPEVRQPRPRVKTGPDAPDRPIAALMQQQQKGRGRTPPPPSSWKRGEKS</sequence>
<dbReference type="EMBL" id="MU118033">
    <property type="protein sequence ID" value="KAF9647471.1"/>
    <property type="molecule type" value="Genomic_DNA"/>
</dbReference>
<evidence type="ECO:0000313" key="2">
    <source>
        <dbReference type="Proteomes" id="UP000886501"/>
    </source>
</evidence>
<protein>
    <submittedName>
        <fullName evidence="1">Uncharacterized protein</fullName>
    </submittedName>
</protein>
<name>A0ACB6ZCW1_THEGA</name>
<accession>A0ACB6ZCW1</accession>
<keyword evidence="2" id="KW-1185">Reference proteome</keyword>
<reference evidence="1" key="1">
    <citation type="submission" date="2019-10" db="EMBL/GenBank/DDBJ databases">
        <authorList>
            <consortium name="DOE Joint Genome Institute"/>
            <person name="Kuo A."/>
            <person name="Miyauchi S."/>
            <person name="Kiss E."/>
            <person name="Drula E."/>
            <person name="Kohler A."/>
            <person name="Sanchez-Garcia M."/>
            <person name="Andreopoulos B."/>
            <person name="Barry K.W."/>
            <person name="Bonito G."/>
            <person name="Buee M."/>
            <person name="Carver A."/>
            <person name="Chen C."/>
            <person name="Cichocki N."/>
            <person name="Clum A."/>
            <person name="Culley D."/>
            <person name="Crous P.W."/>
            <person name="Fauchery L."/>
            <person name="Girlanda M."/>
            <person name="Hayes R."/>
            <person name="Keri Z."/>
            <person name="Labutti K."/>
            <person name="Lipzen A."/>
            <person name="Lombard V."/>
            <person name="Magnuson J."/>
            <person name="Maillard F."/>
            <person name="Morin E."/>
            <person name="Murat C."/>
            <person name="Nolan M."/>
            <person name="Ohm R."/>
            <person name="Pangilinan J."/>
            <person name="Pereira M."/>
            <person name="Perotto S."/>
            <person name="Peter M."/>
            <person name="Riley R."/>
            <person name="Sitrit Y."/>
            <person name="Stielow B."/>
            <person name="Szollosi G."/>
            <person name="Zifcakova L."/>
            <person name="Stursova M."/>
            <person name="Spatafora J.W."/>
            <person name="Tedersoo L."/>
            <person name="Vaario L.-M."/>
            <person name="Yamada A."/>
            <person name="Yan M."/>
            <person name="Wang P."/>
            <person name="Xu J."/>
            <person name="Bruns T."/>
            <person name="Baldrian P."/>
            <person name="Vilgalys R."/>
            <person name="Henrissat B."/>
            <person name="Grigoriev I.V."/>
            <person name="Hibbett D."/>
            <person name="Nagy L.G."/>
            <person name="Martin F.M."/>
        </authorList>
    </citation>
    <scope>NUCLEOTIDE SEQUENCE</scope>
    <source>
        <strain evidence="1">P2</strain>
    </source>
</reference>
<reference evidence="1" key="2">
    <citation type="journal article" date="2020" name="Nat. Commun.">
        <title>Large-scale genome sequencing of mycorrhizal fungi provides insights into the early evolution of symbiotic traits.</title>
        <authorList>
            <person name="Miyauchi S."/>
            <person name="Kiss E."/>
            <person name="Kuo A."/>
            <person name="Drula E."/>
            <person name="Kohler A."/>
            <person name="Sanchez-Garcia M."/>
            <person name="Morin E."/>
            <person name="Andreopoulos B."/>
            <person name="Barry K.W."/>
            <person name="Bonito G."/>
            <person name="Buee M."/>
            <person name="Carver A."/>
            <person name="Chen C."/>
            <person name="Cichocki N."/>
            <person name="Clum A."/>
            <person name="Culley D."/>
            <person name="Crous P.W."/>
            <person name="Fauchery L."/>
            <person name="Girlanda M."/>
            <person name="Hayes R.D."/>
            <person name="Keri Z."/>
            <person name="LaButti K."/>
            <person name="Lipzen A."/>
            <person name="Lombard V."/>
            <person name="Magnuson J."/>
            <person name="Maillard F."/>
            <person name="Murat C."/>
            <person name="Nolan M."/>
            <person name="Ohm R.A."/>
            <person name="Pangilinan J."/>
            <person name="Pereira M.F."/>
            <person name="Perotto S."/>
            <person name="Peter M."/>
            <person name="Pfister S."/>
            <person name="Riley R."/>
            <person name="Sitrit Y."/>
            <person name="Stielow J.B."/>
            <person name="Szollosi G."/>
            <person name="Zifcakova L."/>
            <person name="Stursova M."/>
            <person name="Spatafora J.W."/>
            <person name="Tedersoo L."/>
            <person name="Vaario L.M."/>
            <person name="Yamada A."/>
            <person name="Yan M."/>
            <person name="Wang P."/>
            <person name="Xu J."/>
            <person name="Bruns T."/>
            <person name="Baldrian P."/>
            <person name="Vilgalys R."/>
            <person name="Dunand C."/>
            <person name="Henrissat B."/>
            <person name="Grigoriev I.V."/>
            <person name="Hibbett D."/>
            <person name="Nagy L.G."/>
            <person name="Martin F.M."/>
        </authorList>
    </citation>
    <scope>NUCLEOTIDE SEQUENCE</scope>
    <source>
        <strain evidence="1">P2</strain>
    </source>
</reference>